<keyword evidence="4" id="KW-1185">Reference proteome</keyword>
<feature type="compositionally biased region" description="Pro residues" evidence="1">
    <location>
        <begin position="66"/>
        <end position="75"/>
    </location>
</feature>
<proteinExistence type="predicted"/>
<comment type="caution">
    <text evidence="3">The sequence shown here is derived from an EMBL/GenBank/DDBJ whole genome shotgun (WGS) entry which is preliminary data.</text>
</comment>
<evidence type="ECO:0000313" key="4">
    <source>
        <dbReference type="Proteomes" id="UP001515480"/>
    </source>
</evidence>
<name>A0AB34JYG5_PRYPA</name>
<evidence type="ECO:0000313" key="3">
    <source>
        <dbReference type="EMBL" id="KAL1525956.1"/>
    </source>
</evidence>
<feature type="signal peptide" evidence="2">
    <location>
        <begin position="1"/>
        <end position="22"/>
    </location>
</feature>
<evidence type="ECO:0000256" key="2">
    <source>
        <dbReference type="SAM" id="SignalP"/>
    </source>
</evidence>
<feature type="region of interest" description="Disordered" evidence="1">
    <location>
        <begin position="39"/>
        <end position="102"/>
    </location>
</feature>
<organism evidence="3 4">
    <name type="scientific">Prymnesium parvum</name>
    <name type="common">Toxic golden alga</name>
    <dbReference type="NCBI Taxonomy" id="97485"/>
    <lineage>
        <taxon>Eukaryota</taxon>
        <taxon>Haptista</taxon>
        <taxon>Haptophyta</taxon>
        <taxon>Prymnesiophyceae</taxon>
        <taxon>Prymnesiales</taxon>
        <taxon>Prymnesiaceae</taxon>
        <taxon>Prymnesium</taxon>
    </lineage>
</organism>
<gene>
    <name evidence="3" type="ORF">AB1Y20_020782</name>
</gene>
<sequence>MWRTRLLDCVLLLVFLATLNSGYLRSTLSRRPSYPVANQLVDEHGRSSSVARGGPQRRGDADSAPPSIPPLPSTSPPRRSGVTPPSRRAPPPPTPDDLSSSTVALRYKRDTAPTAPPIIRLPAGIAQEQLRRSVALQAWANGSTVPYAPASAPEVPSRAEDSWRPSEGCEDLWALRHPRDVMNPAGRSCAWARLRRACDAVQYECNSTCAGCRAGTPKIESGRPFSSLPRILRLQVLSIRSSARLRQRTSSRGIQLAEVYLYSGRRRLKVKGVRILNADGTVVESTDPQYDAAKLVDGNHETKWADMAPFGSGRTVELELAKPQLVTGYELIAANDHPELDPISWVLWAVEETTGALGLVNRQQPYSRRLPRRLASYGRLGGKASGREVDMAAPLTPRVCGSIAAPATYSLASCWRAPSDVGHEARDGGQKSDWLVKLFDSSGESELPSLERFEGKLWALEAAEGVASVIIYEHPAFAGVRLQEAQPAQPHRCTLPASARGMAMSIRVQLCQDGVATLMSDVQAPGRRHLAVRSRVVFGDVSEMVDNAEESTTRDSVEALCLGAGVSGALVYPLPGFGGQPTLLWRSTSLTQPRRPTGSPEEADLPCLHVTFQVRSMRVVGDRHAVLLSRDGSKSLLRDASPQLTLGGGLWADTLSEDGQRLAGVCLGRSLRAIEVFSSSVWQGESIVLRESKRCPNTIRSFPFQNKPCSIRLHLISQTVEINGVSPLASRSVVSKEGIDSRHANPGTRRSHVILKDSPGLPSLEFTPEVLYYGASLRGVVVFAQKNFKGKRLRLPTEHSVPQTCAVEQCRTDVPVRWHGKVKSMLLLSRCDFARAHCTEQGTSWDAHDFHIEELDISIGGQVLPLRFPDSLPFGMPKSLMSNSHGDFRAFNPSFIQFVHGDLQIAVRVSNYNFCNNKLSFQQQLRDAHGAIMSFVARVQVDASSWSLRISNDSPEPKLSLWRDVNALFPTAADQILSGGEDPRGIMTSSAFEFGTTPLLFVAVWESPDVQWLHLVRNTSSPHDSKSMGSVKDRIDELHDARQGVEEQPQSEMDASGFSQLTSVPLEVHAAFEPHLQLWLPQFRTMRSMRTREKNWVPFEWGGSVYLEYSLEPRLVLSLNAETGISAPLLPITSSPDVAHWIDVLGPVSGGAQSVYVPQYGVFLGMAHVKLFKKKGPRTATSHMMYKHFWYTFEPRPPFRVLSVSSPFSLPSQLPSTPSIQFAAGMLVIPEKREVVVAYGERDCFGTLARFPLGSTIERAQELMGIILTSFTCGTVTCYSSGTNLHSAAHLRELLASADSLNAEARREVCSLLCSQLDLIVLCFCDRTFPEKSVDVNSIQGSLFLQTAYYPLLKPKVVQFVPVTQMDKWFGIAVNCLVRHLLPNSALKLSVCTRCDARRGP</sequence>
<protein>
    <recommendedName>
        <fullName evidence="5">CST complex subunit CTC1</fullName>
    </recommendedName>
</protein>
<evidence type="ECO:0008006" key="5">
    <source>
        <dbReference type="Google" id="ProtNLM"/>
    </source>
</evidence>
<evidence type="ECO:0000256" key="1">
    <source>
        <dbReference type="SAM" id="MobiDB-lite"/>
    </source>
</evidence>
<feature type="compositionally biased region" description="Low complexity" evidence="1">
    <location>
        <begin position="76"/>
        <end position="86"/>
    </location>
</feature>
<feature type="chain" id="PRO_5044238061" description="CST complex subunit CTC1" evidence="2">
    <location>
        <begin position="23"/>
        <end position="1401"/>
    </location>
</feature>
<dbReference type="Proteomes" id="UP001515480">
    <property type="component" value="Unassembled WGS sequence"/>
</dbReference>
<accession>A0AB34JYG5</accession>
<keyword evidence="2" id="KW-0732">Signal</keyword>
<reference evidence="3 4" key="1">
    <citation type="journal article" date="2024" name="Science">
        <title>Giant polyketide synthase enzymes in the biosynthesis of giant marine polyether toxins.</title>
        <authorList>
            <person name="Fallon T.R."/>
            <person name="Shende V.V."/>
            <person name="Wierzbicki I.H."/>
            <person name="Pendleton A.L."/>
            <person name="Watervoot N.F."/>
            <person name="Auber R.P."/>
            <person name="Gonzalez D.J."/>
            <person name="Wisecaver J.H."/>
            <person name="Moore B.S."/>
        </authorList>
    </citation>
    <scope>NUCLEOTIDE SEQUENCE [LARGE SCALE GENOMIC DNA]</scope>
    <source>
        <strain evidence="3 4">12B1</strain>
    </source>
</reference>
<dbReference type="EMBL" id="JBGBPQ010000004">
    <property type="protein sequence ID" value="KAL1525956.1"/>
    <property type="molecule type" value="Genomic_DNA"/>
</dbReference>